<name>A0A077TKZ4_PLACU</name>
<dbReference type="GeneID" id="3486128"/>
<dbReference type="RefSeq" id="XP_733176.2">
    <property type="nucleotide sequence ID" value="XM_728083.2"/>
</dbReference>
<dbReference type="GO" id="GO:0003735">
    <property type="term" value="F:structural constituent of ribosome"/>
    <property type="evidence" value="ECO:0007669"/>
    <property type="project" value="InterPro"/>
</dbReference>
<dbReference type="EMBL" id="LT608177">
    <property type="protein sequence ID" value="SCM23799.1"/>
    <property type="molecule type" value="Genomic_DNA"/>
</dbReference>
<dbReference type="Proteomes" id="UP000071118">
    <property type="component" value="Chromosome 11"/>
</dbReference>
<dbReference type="InterPro" id="IPR040008">
    <property type="entry name" value="Ribosomal_mL46"/>
</dbReference>
<reference evidence="3 4" key="1">
    <citation type="journal article" date="2014" name="BMC Biol.">
        <title>A comprehensive evaluation of rodent malaria parasite genomes and gene expression.</title>
        <authorList>
            <person name="Otto T.D."/>
            <person name="Bohme U."/>
            <person name="Jackson A.P."/>
            <person name="Hunt M."/>
            <person name="Franke-Fayard B."/>
            <person name="Hoeijmakers W.A."/>
            <person name="Religa A.A."/>
            <person name="Robertson L."/>
            <person name="Sanders M."/>
            <person name="Ogun S.A."/>
            <person name="Cunningham D."/>
            <person name="Erhart A."/>
            <person name="Billker O."/>
            <person name="Khan S.M."/>
            <person name="Stunnenberg H.G."/>
            <person name="Langhorne J."/>
            <person name="Holder A.A."/>
            <person name="Waters A.P."/>
            <person name="Newbold C.I."/>
            <person name="Pain A."/>
            <person name="Berriman M."/>
            <person name="Janse C.J."/>
        </authorList>
    </citation>
    <scope>NUCLEOTIDE SEQUENCE [LARGE SCALE GENOMIC DNA]</scope>
    <source>
        <strain evidence="3 4">AS</strain>
    </source>
</reference>
<keyword evidence="2" id="KW-0689">Ribosomal protein</keyword>
<proteinExistence type="predicted"/>
<organism evidence="2 5">
    <name type="scientific">Plasmodium chabaudi chabaudi</name>
    <dbReference type="NCBI Taxonomy" id="31271"/>
    <lineage>
        <taxon>Eukaryota</taxon>
        <taxon>Sar</taxon>
        <taxon>Alveolata</taxon>
        <taxon>Apicomplexa</taxon>
        <taxon>Aconoidasida</taxon>
        <taxon>Haemosporida</taxon>
        <taxon>Plasmodiidae</taxon>
        <taxon>Plasmodium</taxon>
        <taxon>Plasmodium (Vinckeia)</taxon>
    </lineage>
</organism>
<gene>
    <name evidence="2" type="ORF">PCHAJ_000285900</name>
    <name evidence="3" type="ORF">PCHAS_1125200</name>
</gene>
<evidence type="ECO:0000313" key="4">
    <source>
        <dbReference type="Proteomes" id="UP000071118"/>
    </source>
</evidence>
<feature type="region of interest" description="Disordered" evidence="1">
    <location>
        <begin position="152"/>
        <end position="179"/>
    </location>
</feature>
<dbReference type="AlphaFoldDB" id="A0A077TKZ4"/>
<dbReference type="Gene3D" id="3.90.79.10">
    <property type="entry name" value="Nucleoside Triphosphate Pyrophosphohydrolase"/>
    <property type="match status" value="1"/>
</dbReference>
<sequence>MIKKITRNGILEEVAKKTKCWGLLNNNKYGVLFNHNKYISYDGKIKEKENLDESSEATDTLCNVNSNFDIKNILVHDKYKIQVALCIDRFPLDFIPEKFEKDFDDFRDKWLLRTNNNLEISEEFLHMKYNLSSFHDKKKNENNNEQDYLKKYQNNKGDTNEANTEKEIEHEENDQSEQDNLENLFSIEGMENVLSLKRKLDQEKKNKQSDINNINEKGNDDDKINEYPFRNIKRKPHDFLYLLVKYKKTGNSNDNNIVNKWMFPFIDFKKKLLIRENLQYLCSHHLKCEIPFFIGYSPCTFEKRKFKTPLIPNEIIGRKIFYYRAHYTNNDANINLIENQYIHDFAWVTRSELKQFLSISKYHVIKDSIPLT</sequence>
<dbReference type="VEuPathDB" id="PlasmoDB:PCHAS_1125200"/>
<dbReference type="OrthoDB" id="414075at2759"/>
<protein>
    <submittedName>
        <fullName evidence="2">Mitochondrial ribosomal protein L46, putative</fullName>
    </submittedName>
</protein>
<keyword evidence="2" id="KW-0687">Ribonucleoprotein</keyword>
<evidence type="ECO:0000313" key="5">
    <source>
        <dbReference type="Proteomes" id="UP000507163"/>
    </source>
</evidence>
<dbReference type="KEGG" id="pcb:PCHAS_1125200"/>
<dbReference type="PANTHER" id="PTHR13124">
    <property type="entry name" value="39S RIBOSOMAL PROTEIN L46, MITOCHONDRIAL PRECURSOR-RELATED"/>
    <property type="match status" value="1"/>
</dbReference>
<dbReference type="GO" id="GO:0005762">
    <property type="term" value="C:mitochondrial large ribosomal subunit"/>
    <property type="evidence" value="ECO:0007669"/>
    <property type="project" value="TreeGrafter"/>
</dbReference>
<dbReference type="EMBL" id="LK022888">
    <property type="protein sequence ID" value="VTZ69247.1"/>
    <property type="molecule type" value="Genomic_DNA"/>
</dbReference>
<keyword evidence="4" id="KW-1185">Reference proteome</keyword>
<accession>A0A077TKZ4</accession>
<evidence type="ECO:0000313" key="3">
    <source>
        <dbReference type="EMBL" id="VTZ69247.1"/>
    </source>
</evidence>
<dbReference type="PANTHER" id="PTHR13124:SF12">
    <property type="entry name" value="LARGE RIBOSOMAL SUBUNIT PROTEIN ML46"/>
    <property type="match status" value="1"/>
</dbReference>
<evidence type="ECO:0000256" key="1">
    <source>
        <dbReference type="SAM" id="MobiDB-lite"/>
    </source>
</evidence>
<feature type="compositionally biased region" description="Acidic residues" evidence="1">
    <location>
        <begin position="170"/>
        <end position="179"/>
    </location>
</feature>
<reference evidence="3" key="2">
    <citation type="submission" date="2014-05" db="EMBL/GenBank/DDBJ databases">
        <authorList>
            <person name="Aslett M.A."/>
            <person name="De Silva N."/>
        </authorList>
    </citation>
    <scope>NUCLEOTIDE SEQUENCE</scope>
    <source>
        <strain evidence="3">AS</strain>
    </source>
</reference>
<evidence type="ECO:0000313" key="2">
    <source>
        <dbReference type="EMBL" id="SCM23799.1"/>
    </source>
</evidence>
<dbReference type="Proteomes" id="UP000507163">
    <property type="component" value="Chromosome 11"/>
</dbReference>
<reference evidence="2 5" key="3">
    <citation type="submission" date="2016-08" db="EMBL/GenBank/DDBJ databases">
        <authorList>
            <consortium name="Pathogen Informatics"/>
        </authorList>
    </citation>
    <scope>NUCLEOTIDE SEQUENCE [LARGE SCALE GENOMIC DNA]</scope>
    <source>
        <strain evidence="2 5">AJ</strain>
        <strain evidence="3">AS</strain>
    </source>
</reference>
<feature type="compositionally biased region" description="Polar residues" evidence="1">
    <location>
        <begin position="152"/>
        <end position="162"/>
    </location>
</feature>